<keyword evidence="1" id="KW-1133">Transmembrane helix</keyword>
<feature type="transmembrane region" description="Helical" evidence="1">
    <location>
        <begin position="20"/>
        <end position="46"/>
    </location>
</feature>
<accession>A0A8D8PSM6</accession>
<name>A0A8D8PSM6_9HEMI</name>
<reference evidence="2" key="1">
    <citation type="submission" date="2021-05" db="EMBL/GenBank/DDBJ databases">
        <authorList>
            <person name="Alioto T."/>
            <person name="Alioto T."/>
            <person name="Gomez Garrido J."/>
        </authorList>
    </citation>
    <scope>NUCLEOTIDE SEQUENCE</scope>
</reference>
<keyword evidence="1" id="KW-0812">Transmembrane</keyword>
<organism evidence="2">
    <name type="scientific">Cacopsylla melanoneura</name>
    <dbReference type="NCBI Taxonomy" id="428564"/>
    <lineage>
        <taxon>Eukaryota</taxon>
        <taxon>Metazoa</taxon>
        <taxon>Ecdysozoa</taxon>
        <taxon>Arthropoda</taxon>
        <taxon>Hexapoda</taxon>
        <taxon>Insecta</taxon>
        <taxon>Pterygota</taxon>
        <taxon>Neoptera</taxon>
        <taxon>Paraneoptera</taxon>
        <taxon>Hemiptera</taxon>
        <taxon>Sternorrhyncha</taxon>
        <taxon>Psylloidea</taxon>
        <taxon>Psyllidae</taxon>
        <taxon>Psyllinae</taxon>
        <taxon>Cacopsylla</taxon>
    </lineage>
</organism>
<protein>
    <recommendedName>
        <fullName evidence="3">Transmembrane protein</fullName>
    </recommendedName>
</protein>
<sequence>MYRWHNGTSSAVSSSPLGFFGFFLRATSSVVVVSSIGLGSSTFTFPKRHPMRPLLLVQKYIEIDCHFVSFVCFFVCWLVCLFFLFVVFFKFNLIFYYNFLYSK</sequence>
<proteinExistence type="predicted"/>
<dbReference type="EMBL" id="HBUF01028454">
    <property type="protein sequence ID" value="CAG6613762.1"/>
    <property type="molecule type" value="Transcribed_RNA"/>
</dbReference>
<evidence type="ECO:0000313" key="2">
    <source>
        <dbReference type="EMBL" id="CAG6613762.1"/>
    </source>
</evidence>
<evidence type="ECO:0000256" key="1">
    <source>
        <dbReference type="SAM" id="Phobius"/>
    </source>
</evidence>
<dbReference type="AlphaFoldDB" id="A0A8D8PSM6"/>
<feature type="transmembrane region" description="Helical" evidence="1">
    <location>
        <begin position="67"/>
        <end position="97"/>
    </location>
</feature>
<keyword evidence="1" id="KW-0472">Membrane</keyword>
<evidence type="ECO:0008006" key="3">
    <source>
        <dbReference type="Google" id="ProtNLM"/>
    </source>
</evidence>